<evidence type="ECO:0000256" key="4">
    <source>
        <dbReference type="ARBA" id="ARBA00022685"/>
    </source>
</evidence>
<evidence type="ECO:0000256" key="10">
    <source>
        <dbReference type="ARBA" id="ARBA00022889"/>
    </source>
</evidence>
<dbReference type="InterPro" id="IPR050971">
    <property type="entry name" value="Cadherin-domain_protein"/>
</dbReference>
<dbReference type="InterPro" id="IPR009122">
    <property type="entry name" value="Desmosomal_cadherin"/>
</dbReference>
<evidence type="ECO:0000256" key="15">
    <source>
        <dbReference type="PROSITE-ProRule" id="PRU00043"/>
    </source>
</evidence>
<keyword evidence="7 19" id="KW-0732">Signal</keyword>
<keyword evidence="22" id="KW-1185">Reference proteome</keyword>
<dbReference type="InterPro" id="IPR015919">
    <property type="entry name" value="Cadherin-like_sf"/>
</dbReference>
<evidence type="ECO:0000256" key="11">
    <source>
        <dbReference type="ARBA" id="ARBA00022949"/>
    </source>
</evidence>
<keyword evidence="8" id="KW-0677">Repeat</keyword>
<evidence type="ECO:0000256" key="7">
    <source>
        <dbReference type="ARBA" id="ARBA00022729"/>
    </source>
</evidence>
<keyword evidence="5 16" id="KW-0812">Transmembrane</keyword>
<organism evidence="21 22">
    <name type="scientific">Acipenser oxyrinchus oxyrinchus</name>
    <dbReference type="NCBI Taxonomy" id="40147"/>
    <lineage>
        <taxon>Eukaryota</taxon>
        <taxon>Metazoa</taxon>
        <taxon>Chordata</taxon>
        <taxon>Craniata</taxon>
        <taxon>Vertebrata</taxon>
        <taxon>Euteleostomi</taxon>
        <taxon>Actinopterygii</taxon>
        <taxon>Chondrostei</taxon>
        <taxon>Acipenseriformes</taxon>
        <taxon>Acipenseridae</taxon>
        <taxon>Acipenser</taxon>
    </lineage>
</organism>
<evidence type="ECO:0000256" key="17">
    <source>
        <dbReference type="RuleBase" id="RU004358"/>
    </source>
</evidence>
<dbReference type="InterPro" id="IPR027397">
    <property type="entry name" value="Catenin-bd_sf"/>
</dbReference>
<dbReference type="Proteomes" id="UP001230051">
    <property type="component" value="Unassembled WGS sequence"/>
</dbReference>
<dbReference type="PANTHER" id="PTHR24025">
    <property type="entry name" value="DESMOGLEIN FAMILY MEMBER"/>
    <property type="match status" value="1"/>
</dbReference>
<name>A0AAD8LST9_ACIOX</name>
<dbReference type="AlphaFoldDB" id="A0AAD8LST9"/>
<sequence length="1196" mass="129536">MAGISFPGFGLLFLLMVLESHVKAEWIVPPVKVRENEDYSSKNPIAKIRSDAPGVVRYEIVGEGADQKPYHLFTINPDNGEISIRGIVDREEKAFYELRGRAYNSAGKQVESNIDLKIKIEDVNDNNPMFTQKTFSGSVYELSERDTFVMQINATDADEPNSRNSLLAYEILEQSPADMFYIERTTGRIMVAESTLDREKQSKYTLTVQAKDLDGELGGLANTVQLDIKIKDVNDNAPTLEMESYEGSVVENTKGVEVMRMKALDADEEFSDNWLAEFEIESGNEGGYFRIETDSKTNEGILILQKEVDFEEMQSLALGVVVRNKAAFHKSVVTTITNVNVGGGGSGFGSSGGGSGFGSSGGSTLKKFPVKINVKNEPEGPKFSPKVKAIPISEETSKVDLSKIVAKYPAIDADTGKVAERVKYVKKYDPDNWLIIDPKTGDIKLAKVPDRESKFLVNGTYTAEILAITDDLPAKTATGTVAIQVEDFNDHCPTLTSTSTDMCSDDKSVIVTAVDEDADPNSAPFKYEIVDEPEGTAQNWKVEHLNGTSMLLRPTKTFWPGQYGVTLLIYDQQKKSCSDRQVLNIAVCTCTNTGACASQPDRLQSTGARLGAAAIGLMILGLLLLLLVPLLLLFCSCGAGAAGDFVPITDGSAGHLISYDMEKMGEDKAVPAFMTSMDINGKGSSGMKISGFGASAMHTSNSFLGSAEQFQRIRRPVTVEHDLVGSGYESGYEAEWQYSKRGSVDAFEGVALPEAYLEQYYVEKANYVSAEGHPQKDAMLVYDYEGQESPVGSIGSCSFIEEDLDQSFLNELGPKFKTLAEICRGTEMTSGVSVKQPSVAGQHTTVSTNPVITNNCVVTNQTVEVTSPVPALQVQKNVVVTENASPPQPTMYLQKNVVVSDPGYVQQPVYYATNPVFQTTRYIVEPQIQRNVVIERSSVPGLQGHLLMSDIPSTQNVMVTQKRLVHGSDIQGGMVVGLDQGTLRTSEMPSSQNVLLLENRGFDQGSMRFSEPVSQNVVLTGKRVVSGHNVQGGMMGYEVGSLHRNVMPGSQNVTVTEKTVVSDSSMQGGKMGFGQGTLRMSEMPGSQNVVLLENRGFDQGSMRLSEPVSHNVVSGHNVQGGMMGYEVGSLHRNVMPGSQTVTVTEKTVVSDSSVQGGKMGFGQGTLRMSEMPGLPNVTVTEKRVVSGSTVQGGLIG</sequence>
<feature type="domain" description="Cadherin" evidence="20">
    <location>
        <begin position="131"/>
        <end position="240"/>
    </location>
</feature>
<dbReference type="PRINTS" id="PR01819">
    <property type="entry name" value="DESMOGLEIN"/>
</dbReference>
<comment type="subcellular location">
    <subcellularLocation>
        <location evidence="2">Cell junction</location>
        <location evidence="2">Desmosome</location>
    </subcellularLocation>
    <subcellularLocation>
        <location evidence="1 16">Cell membrane</location>
        <topology evidence="1 16">Single-pass type I membrane protein</topology>
    </subcellularLocation>
</comment>
<keyword evidence="3" id="KW-1003">Cell membrane</keyword>
<dbReference type="FunFam" id="2.60.40.60:FF:000068">
    <property type="entry name" value="Desmoglein 1"/>
    <property type="match status" value="1"/>
</dbReference>
<comment type="function">
    <text evidence="17">A component of desmosome cell-cell junctions which are required for positive regulation of cellular adhesion. Involved in the interaction of plaque proteins and intermediate filaments mediating cell-cell adhesion.</text>
</comment>
<dbReference type="SUPFAM" id="SSF49313">
    <property type="entry name" value="Cadherin-like"/>
    <property type="match status" value="5"/>
</dbReference>
<dbReference type="Gene3D" id="2.60.40.60">
    <property type="entry name" value="Cadherins"/>
    <property type="match status" value="5"/>
</dbReference>
<keyword evidence="10 16" id="KW-0130">Cell adhesion</keyword>
<evidence type="ECO:0000256" key="19">
    <source>
        <dbReference type="SAM" id="SignalP"/>
    </source>
</evidence>
<dbReference type="InterPro" id="IPR000233">
    <property type="entry name" value="Cadherin_Y-type_LIR"/>
</dbReference>
<dbReference type="GO" id="GO:0005886">
    <property type="term" value="C:plasma membrane"/>
    <property type="evidence" value="ECO:0007669"/>
    <property type="project" value="UniProtKB-SubCell"/>
</dbReference>
<keyword evidence="11" id="KW-0965">Cell junction</keyword>
<evidence type="ECO:0000256" key="16">
    <source>
        <dbReference type="RuleBase" id="RU003318"/>
    </source>
</evidence>
<dbReference type="FunFam" id="4.10.900.10:FF:000003">
    <property type="entry name" value="Desmoglein 1"/>
    <property type="match status" value="1"/>
</dbReference>
<feature type="chain" id="PRO_5042268781" evidence="19">
    <location>
        <begin position="25"/>
        <end position="1196"/>
    </location>
</feature>
<evidence type="ECO:0000313" key="22">
    <source>
        <dbReference type="Proteomes" id="UP001230051"/>
    </source>
</evidence>
<accession>A0AAD8LST9</accession>
<gene>
    <name evidence="21" type="primary">Dsg2</name>
    <name evidence="21" type="ORF">AOXY_G5526</name>
</gene>
<feature type="domain" description="Cadherin" evidence="20">
    <location>
        <begin position="511"/>
        <end position="602"/>
    </location>
</feature>
<feature type="signal peptide" evidence="19">
    <location>
        <begin position="1"/>
        <end position="24"/>
    </location>
</feature>
<keyword evidence="6" id="KW-0479">Metal-binding</keyword>
<evidence type="ECO:0000256" key="9">
    <source>
        <dbReference type="ARBA" id="ARBA00022837"/>
    </source>
</evidence>
<evidence type="ECO:0000256" key="2">
    <source>
        <dbReference type="ARBA" id="ARBA00004568"/>
    </source>
</evidence>
<dbReference type="PANTHER" id="PTHR24025:SF1">
    <property type="entry name" value="DESMOGLEIN-2"/>
    <property type="match status" value="1"/>
</dbReference>
<evidence type="ECO:0000259" key="20">
    <source>
        <dbReference type="PROSITE" id="PS50268"/>
    </source>
</evidence>
<keyword evidence="4" id="KW-0165">Cleavage on pair of basic residues</keyword>
<dbReference type="FunFam" id="2.60.40.60:FF:000074">
    <property type="entry name" value="Desmoglein 4"/>
    <property type="match status" value="1"/>
</dbReference>
<dbReference type="Pfam" id="PF00028">
    <property type="entry name" value="Cadherin"/>
    <property type="match status" value="4"/>
</dbReference>
<evidence type="ECO:0000256" key="18">
    <source>
        <dbReference type="SAM" id="Phobius"/>
    </source>
</evidence>
<proteinExistence type="predicted"/>
<evidence type="ECO:0000256" key="6">
    <source>
        <dbReference type="ARBA" id="ARBA00022723"/>
    </source>
</evidence>
<dbReference type="GO" id="GO:0007156">
    <property type="term" value="P:homophilic cell adhesion via plasma membrane adhesion molecules"/>
    <property type="evidence" value="ECO:0007669"/>
    <property type="project" value="InterPro"/>
</dbReference>
<evidence type="ECO:0000256" key="3">
    <source>
        <dbReference type="ARBA" id="ARBA00022475"/>
    </source>
</evidence>
<evidence type="ECO:0000256" key="13">
    <source>
        <dbReference type="ARBA" id="ARBA00023136"/>
    </source>
</evidence>
<dbReference type="EMBL" id="JAGXEW010000004">
    <property type="protein sequence ID" value="KAK1172844.1"/>
    <property type="molecule type" value="Genomic_DNA"/>
</dbReference>
<dbReference type="GO" id="GO:0030057">
    <property type="term" value="C:desmosome"/>
    <property type="evidence" value="ECO:0007669"/>
    <property type="project" value="UniProtKB-SubCell"/>
</dbReference>
<feature type="domain" description="Cadherin" evidence="20">
    <location>
        <begin position="241"/>
        <end position="383"/>
    </location>
</feature>
<dbReference type="GO" id="GO:0045216">
    <property type="term" value="P:cell-cell junction organization"/>
    <property type="evidence" value="ECO:0007669"/>
    <property type="project" value="UniProtKB-ARBA"/>
</dbReference>
<evidence type="ECO:0000256" key="5">
    <source>
        <dbReference type="ARBA" id="ARBA00022692"/>
    </source>
</evidence>
<comment type="caution">
    <text evidence="21">The sequence shown here is derived from an EMBL/GenBank/DDBJ whole genome shotgun (WGS) entry which is preliminary data.</text>
</comment>
<dbReference type="FunFam" id="2.60.40.60:FF:000031">
    <property type="entry name" value="Cadherin 3"/>
    <property type="match status" value="1"/>
</dbReference>
<keyword evidence="14" id="KW-0325">Glycoprotein</keyword>
<feature type="transmembrane region" description="Helical" evidence="18">
    <location>
        <begin position="610"/>
        <end position="634"/>
    </location>
</feature>
<dbReference type="Pfam" id="PF01049">
    <property type="entry name" value="CADH_Y-type_LIR"/>
    <property type="match status" value="1"/>
</dbReference>
<dbReference type="InterPro" id="IPR002126">
    <property type="entry name" value="Cadherin-like_dom"/>
</dbReference>
<dbReference type="GO" id="GO:0055113">
    <property type="term" value="P:epiboly involved in gastrulation with mouth forming second"/>
    <property type="evidence" value="ECO:0007669"/>
    <property type="project" value="UniProtKB-ARBA"/>
</dbReference>
<dbReference type="Gene3D" id="4.10.900.10">
    <property type="entry name" value="TCF3-CBD (Catenin binding domain)"/>
    <property type="match status" value="1"/>
</dbReference>
<keyword evidence="13 18" id="KW-0472">Membrane</keyword>
<keyword evidence="12 18" id="KW-1133">Transmembrane helix</keyword>
<dbReference type="InterPro" id="IPR020894">
    <property type="entry name" value="Cadherin_CS"/>
</dbReference>
<dbReference type="SMART" id="SM00112">
    <property type="entry name" value="CA"/>
    <property type="match status" value="4"/>
</dbReference>
<feature type="domain" description="Cadherin" evidence="20">
    <location>
        <begin position="384"/>
        <end position="495"/>
    </location>
</feature>
<dbReference type="PROSITE" id="PS00232">
    <property type="entry name" value="CADHERIN_1"/>
    <property type="match status" value="2"/>
</dbReference>
<evidence type="ECO:0000256" key="8">
    <source>
        <dbReference type="ARBA" id="ARBA00022737"/>
    </source>
</evidence>
<evidence type="ECO:0000256" key="12">
    <source>
        <dbReference type="ARBA" id="ARBA00022989"/>
    </source>
</evidence>
<dbReference type="GO" id="GO:0005509">
    <property type="term" value="F:calcium ion binding"/>
    <property type="evidence" value="ECO:0007669"/>
    <property type="project" value="UniProtKB-UniRule"/>
</dbReference>
<evidence type="ECO:0000256" key="1">
    <source>
        <dbReference type="ARBA" id="ARBA00004251"/>
    </source>
</evidence>
<dbReference type="PRINTS" id="PR00205">
    <property type="entry name" value="CADHERIN"/>
</dbReference>
<dbReference type="CDD" id="cd11304">
    <property type="entry name" value="Cadherin_repeat"/>
    <property type="match status" value="4"/>
</dbReference>
<feature type="domain" description="Cadherin" evidence="20">
    <location>
        <begin position="25"/>
        <end position="130"/>
    </location>
</feature>
<dbReference type="FunFam" id="2.60.40.60:FF:000011">
    <property type="entry name" value="Cadherin 1"/>
    <property type="match status" value="1"/>
</dbReference>
<protein>
    <submittedName>
        <fullName evidence="21">Desmoglein-2-like</fullName>
    </submittedName>
</protein>
<reference evidence="21" key="1">
    <citation type="submission" date="2022-02" db="EMBL/GenBank/DDBJ databases">
        <title>Atlantic sturgeon de novo genome assembly.</title>
        <authorList>
            <person name="Stock M."/>
            <person name="Klopp C."/>
            <person name="Guiguen Y."/>
            <person name="Cabau C."/>
            <person name="Parinello H."/>
            <person name="Santidrian Yebra-Pimentel E."/>
            <person name="Kuhl H."/>
            <person name="Dirks R.P."/>
            <person name="Guessner J."/>
            <person name="Wuertz S."/>
            <person name="Du K."/>
            <person name="Schartl M."/>
        </authorList>
    </citation>
    <scope>NUCLEOTIDE SEQUENCE</scope>
    <source>
        <strain evidence="21">STURGEONOMICS-FGT-2020</strain>
        <tissue evidence="21">Whole blood</tissue>
    </source>
</reference>
<evidence type="ECO:0000313" key="21">
    <source>
        <dbReference type="EMBL" id="KAK1172844.1"/>
    </source>
</evidence>
<dbReference type="PRINTS" id="PR01818">
    <property type="entry name" value="DESMOCADHERN"/>
</dbReference>
<dbReference type="PROSITE" id="PS50268">
    <property type="entry name" value="CADHERIN_2"/>
    <property type="match status" value="5"/>
</dbReference>
<evidence type="ECO:0000256" key="14">
    <source>
        <dbReference type="ARBA" id="ARBA00023180"/>
    </source>
</evidence>
<dbReference type="FunFam" id="2.60.40.60:FF:000083">
    <property type="entry name" value="Desmoglein 1"/>
    <property type="match status" value="1"/>
</dbReference>
<keyword evidence="9 15" id="KW-0106">Calcium</keyword>